<evidence type="ECO:0000313" key="3">
    <source>
        <dbReference type="Proteomes" id="UP000366051"/>
    </source>
</evidence>
<evidence type="ECO:0000313" key="2">
    <source>
        <dbReference type="EMBL" id="QGG49027.1"/>
    </source>
</evidence>
<dbReference type="KEGG" id="hcv:FTV88_2938"/>
<organism evidence="2 3">
    <name type="scientific">Heliorestis convoluta</name>
    <dbReference type="NCBI Taxonomy" id="356322"/>
    <lineage>
        <taxon>Bacteria</taxon>
        <taxon>Bacillati</taxon>
        <taxon>Bacillota</taxon>
        <taxon>Clostridia</taxon>
        <taxon>Eubacteriales</taxon>
        <taxon>Heliobacteriaceae</taxon>
        <taxon>Heliorestis</taxon>
    </lineage>
</organism>
<keyword evidence="1" id="KW-0560">Oxidoreductase</keyword>
<dbReference type="AlphaFoldDB" id="A0A5Q2N2H8"/>
<dbReference type="Pfam" id="PF00815">
    <property type="entry name" value="Histidinol_dh"/>
    <property type="match status" value="1"/>
</dbReference>
<sequence length="63" mass="7320">MDPTVLEALRRALVNIKKYHEKQMRPSWMEPERDGTILGQLIRPLDRVGIYVPVALLPTHPRC</sequence>
<name>A0A5Q2N2H8_9FIRM</name>
<accession>A0A5Q2N2H8</accession>
<dbReference type="Proteomes" id="UP000366051">
    <property type="component" value="Chromosome"/>
</dbReference>
<dbReference type="InterPro" id="IPR012131">
    <property type="entry name" value="Hstdl_DH"/>
</dbReference>
<gene>
    <name evidence="2" type="ORF">FTV88_2938</name>
</gene>
<dbReference type="GO" id="GO:0016616">
    <property type="term" value="F:oxidoreductase activity, acting on the CH-OH group of donors, NAD or NADP as acceptor"/>
    <property type="evidence" value="ECO:0007669"/>
    <property type="project" value="InterPro"/>
</dbReference>
<keyword evidence="3" id="KW-1185">Reference proteome</keyword>
<dbReference type="GO" id="GO:0046872">
    <property type="term" value="F:metal ion binding"/>
    <property type="evidence" value="ECO:0007669"/>
    <property type="project" value="InterPro"/>
</dbReference>
<dbReference type="GO" id="GO:0051287">
    <property type="term" value="F:NAD binding"/>
    <property type="evidence" value="ECO:0007669"/>
    <property type="project" value="InterPro"/>
</dbReference>
<dbReference type="EMBL" id="CP045875">
    <property type="protein sequence ID" value="QGG49027.1"/>
    <property type="molecule type" value="Genomic_DNA"/>
</dbReference>
<proteinExistence type="predicted"/>
<dbReference type="Gene3D" id="3.40.50.1980">
    <property type="entry name" value="Nitrogenase molybdenum iron protein domain"/>
    <property type="match status" value="1"/>
</dbReference>
<evidence type="ECO:0000256" key="1">
    <source>
        <dbReference type="ARBA" id="ARBA00023002"/>
    </source>
</evidence>
<protein>
    <submittedName>
        <fullName evidence="2">Histidinol dehydrogenase family protein</fullName>
    </submittedName>
</protein>
<reference evidence="3" key="1">
    <citation type="submission" date="2019-11" db="EMBL/GenBank/DDBJ databases">
        <title>Genome sequence of Heliorestis convoluta strain HH, an alkaliphilic and minimalistic phototrophic bacterium from a soda lake in Egypt.</title>
        <authorList>
            <person name="Dewey E.D."/>
            <person name="Stokes L.M."/>
            <person name="Burchell B.M."/>
            <person name="Shaffer K.N."/>
            <person name="Huntington A.M."/>
            <person name="Baker J.M."/>
            <person name="Nadendla S."/>
            <person name="Giglio M.G."/>
            <person name="Touchman J.W."/>
            <person name="Blankenship R.E."/>
            <person name="Madigan M.T."/>
            <person name="Sattley W.M."/>
        </authorList>
    </citation>
    <scope>NUCLEOTIDE SEQUENCE [LARGE SCALE GENOMIC DNA]</scope>
    <source>
        <strain evidence="3">HH</strain>
    </source>
</reference>